<accession>A0AAV4NMU5</accession>
<dbReference type="AlphaFoldDB" id="A0AAV4NMU5"/>
<name>A0AAV4NMU5_CAEEX</name>
<organism evidence="1 2">
    <name type="scientific">Caerostris extrusa</name>
    <name type="common">Bark spider</name>
    <name type="synonym">Caerostris bankana</name>
    <dbReference type="NCBI Taxonomy" id="172846"/>
    <lineage>
        <taxon>Eukaryota</taxon>
        <taxon>Metazoa</taxon>
        <taxon>Ecdysozoa</taxon>
        <taxon>Arthropoda</taxon>
        <taxon>Chelicerata</taxon>
        <taxon>Arachnida</taxon>
        <taxon>Araneae</taxon>
        <taxon>Araneomorphae</taxon>
        <taxon>Entelegynae</taxon>
        <taxon>Araneoidea</taxon>
        <taxon>Araneidae</taxon>
        <taxon>Caerostris</taxon>
    </lineage>
</organism>
<reference evidence="1 2" key="1">
    <citation type="submission" date="2021-06" db="EMBL/GenBank/DDBJ databases">
        <title>Caerostris extrusa draft genome.</title>
        <authorList>
            <person name="Kono N."/>
            <person name="Arakawa K."/>
        </authorList>
    </citation>
    <scope>NUCLEOTIDE SEQUENCE [LARGE SCALE GENOMIC DNA]</scope>
</reference>
<dbReference type="EMBL" id="BPLR01003565">
    <property type="protein sequence ID" value="GIX86122.1"/>
    <property type="molecule type" value="Genomic_DNA"/>
</dbReference>
<protein>
    <recommendedName>
        <fullName evidence="3">Ycf15</fullName>
    </recommendedName>
</protein>
<proteinExistence type="predicted"/>
<evidence type="ECO:0008006" key="3">
    <source>
        <dbReference type="Google" id="ProtNLM"/>
    </source>
</evidence>
<sequence>MHRYTYSELTNMHFMYEAASENGSATQRRHKGQFLGRRLSNCQIFEPIFPYPYAYSKSANFGSLQRGLIVRQ</sequence>
<evidence type="ECO:0000313" key="1">
    <source>
        <dbReference type="EMBL" id="GIX86122.1"/>
    </source>
</evidence>
<gene>
    <name evidence="1" type="ORF">CEXT_315831</name>
</gene>
<comment type="caution">
    <text evidence="1">The sequence shown here is derived from an EMBL/GenBank/DDBJ whole genome shotgun (WGS) entry which is preliminary data.</text>
</comment>
<dbReference type="Proteomes" id="UP001054945">
    <property type="component" value="Unassembled WGS sequence"/>
</dbReference>
<evidence type="ECO:0000313" key="2">
    <source>
        <dbReference type="Proteomes" id="UP001054945"/>
    </source>
</evidence>
<keyword evidence="2" id="KW-1185">Reference proteome</keyword>